<evidence type="ECO:0000313" key="3">
    <source>
        <dbReference type="EMBL" id="MCF0039857.1"/>
    </source>
</evidence>
<sequence>MKIALIDQHPVLRSGMRIFLRDHFQNLTMLQTACLQTFKKCDEDHSFDIIIIGMTEEADGIDNVALKRIMQENPGSSFVVYAGKLQRDLATSLMNEGVSGYLLKRNHPNELLKCLQTVIKGDKYLCEEVKNPMNVYTA</sequence>
<comment type="caution">
    <text evidence="3">The sequence shown here is derived from an EMBL/GenBank/DDBJ whole genome shotgun (WGS) entry which is preliminary data.</text>
</comment>
<dbReference type="PANTHER" id="PTHR45566">
    <property type="entry name" value="HTH-TYPE TRANSCRIPTIONAL REGULATOR YHJB-RELATED"/>
    <property type="match status" value="1"/>
</dbReference>
<dbReference type="SUPFAM" id="SSF52172">
    <property type="entry name" value="CheY-like"/>
    <property type="match status" value="1"/>
</dbReference>
<evidence type="ECO:0000313" key="4">
    <source>
        <dbReference type="Proteomes" id="UP001139700"/>
    </source>
</evidence>
<evidence type="ECO:0000256" key="1">
    <source>
        <dbReference type="PROSITE-ProRule" id="PRU00169"/>
    </source>
</evidence>
<reference evidence="3" key="1">
    <citation type="submission" date="2021-12" db="EMBL/GenBank/DDBJ databases">
        <title>Novel species in genus Dyadobacter.</title>
        <authorList>
            <person name="Ma C."/>
        </authorList>
    </citation>
    <scope>NUCLEOTIDE SEQUENCE</scope>
    <source>
        <strain evidence="3">CY399</strain>
    </source>
</reference>
<dbReference type="InterPro" id="IPR051015">
    <property type="entry name" value="EvgA-like"/>
</dbReference>
<gene>
    <name evidence="3" type="ORF">LXM24_07150</name>
</gene>
<evidence type="ECO:0000259" key="2">
    <source>
        <dbReference type="PROSITE" id="PS50110"/>
    </source>
</evidence>
<proteinExistence type="predicted"/>
<dbReference type="Proteomes" id="UP001139700">
    <property type="component" value="Unassembled WGS sequence"/>
</dbReference>
<dbReference type="PANTHER" id="PTHR45566:SF2">
    <property type="entry name" value="NARL SUBFAMILY"/>
    <property type="match status" value="1"/>
</dbReference>
<dbReference type="PROSITE" id="PS50110">
    <property type="entry name" value="RESPONSE_REGULATORY"/>
    <property type="match status" value="1"/>
</dbReference>
<dbReference type="Pfam" id="PF00072">
    <property type="entry name" value="Response_reg"/>
    <property type="match status" value="1"/>
</dbReference>
<name>A0A9X1P8B6_9BACT</name>
<dbReference type="RefSeq" id="WP_234612294.1">
    <property type="nucleotide sequence ID" value="NZ_CP098806.1"/>
</dbReference>
<dbReference type="InterPro" id="IPR001789">
    <property type="entry name" value="Sig_transdc_resp-reg_receiver"/>
</dbReference>
<dbReference type="InterPro" id="IPR011006">
    <property type="entry name" value="CheY-like_superfamily"/>
</dbReference>
<protein>
    <submittedName>
        <fullName evidence="3">Response regulator</fullName>
    </submittedName>
</protein>
<feature type="domain" description="Response regulatory" evidence="2">
    <location>
        <begin position="2"/>
        <end position="119"/>
    </location>
</feature>
<dbReference type="AlphaFoldDB" id="A0A9X1P8B6"/>
<accession>A0A9X1P8B6</accession>
<dbReference type="Gene3D" id="3.40.50.2300">
    <property type="match status" value="1"/>
</dbReference>
<comment type="caution">
    <text evidence="1">Lacks conserved residue(s) required for the propagation of feature annotation.</text>
</comment>
<keyword evidence="4" id="KW-1185">Reference proteome</keyword>
<organism evidence="3 4">
    <name type="scientific">Dyadobacter fanqingshengii</name>
    <dbReference type="NCBI Taxonomy" id="2906443"/>
    <lineage>
        <taxon>Bacteria</taxon>
        <taxon>Pseudomonadati</taxon>
        <taxon>Bacteroidota</taxon>
        <taxon>Cytophagia</taxon>
        <taxon>Cytophagales</taxon>
        <taxon>Spirosomataceae</taxon>
        <taxon>Dyadobacter</taxon>
    </lineage>
</organism>
<dbReference type="EMBL" id="JAJTTA010000002">
    <property type="protein sequence ID" value="MCF0039857.1"/>
    <property type="molecule type" value="Genomic_DNA"/>
</dbReference>
<dbReference type="GO" id="GO:0000160">
    <property type="term" value="P:phosphorelay signal transduction system"/>
    <property type="evidence" value="ECO:0007669"/>
    <property type="project" value="InterPro"/>
</dbReference>